<gene>
    <name evidence="3" type="ORF">PbJCM13498_05510</name>
</gene>
<dbReference type="PROSITE" id="PS50293">
    <property type="entry name" value="TPR_REGION"/>
    <property type="match status" value="1"/>
</dbReference>
<comment type="caution">
    <text evidence="3">The sequence shown here is derived from an EMBL/GenBank/DDBJ whole genome shotgun (WGS) entry which is preliminary data.</text>
</comment>
<dbReference type="InterPro" id="IPR011990">
    <property type="entry name" value="TPR-like_helical_dom_sf"/>
</dbReference>
<keyword evidence="4" id="KW-1185">Reference proteome</keyword>
<dbReference type="Gene3D" id="1.25.40.10">
    <property type="entry name" value="Tetratricopeptide repeat domain"/>
    <property type="match status" value="1"/>
</dbReference>
<feature type="compositionally biased region" description="Low complexity" evidence="2">
    <location>
        <begin position="216"/>
        <end position="241"/>
    </location>
</feature>
<dbReference type="Proteomes" id="UP000391834">
    <property type="component" value="Unassembled WGS sequence"/>
</dbReference>
<dbReference type="EMBL" id="BLAX01000001">
    <property type="protein sequence ID" value="GET31688.1"/>
    <property type="molecule type" value="Genomic_DNA"/>
</dbReference>
<dbReference type="InterPro" id="IPR019734">
    <property type="entry name" value="TPR_rpt"/>
</dbReference>
<protein>
    <submittedName>
        <fullName evidence="3">Uncharacterized protein</fullName>
    </submittedName>
</protein>
<feature type="repeat" description="TPR" evidence="1">
    <location>
        <begin position="116"/>
        <end position="149"/>
    </location>
</feature>
<feature type="compositionally biased region" description="Polar residues" evidence="2">
    <location>
        <begin position="242"/>
        <end position="255"/>
    </location>
</feature>
<feature type="compositionally biased region" description="Basic residues" evidence="2">
    <location>
        <begin position="164"/>
        <end position="173"/>
    </location>
</feature>
<organism evidence="3 4">
    <name type="scientific">Prolixibacter bellariivorans</name>
    <dbReference type="NCBI Taxonomy" id="314319"/>
    <lineage>
        <taxon>Bacteria</taxon>
        <taxon>Pseudomonadati</taxon>
        <taxon>Bacteroidota</taxon>
        <taxon>Bacteroidia</taxon>
        <taxon>Marinilabiliales</taxon>
        <taxon>Prolixibacteraceae</taxon>
        <taxon>Prolixibacter</taxon>
    </lineage>
</organism>
<keyword evidence="1" id="KW-0802">TPR repeat</keyword>
<evidence type="ECO:0000256" key="1">
    <source>
        <dbReference type="PROSITE-ProRule" id="PRU00339"/>
    </source>
</evidence>
<dbReference type="Pfam" id="PF14559">
    <property type="entry name" value="TPR_19"/>
    <property type="match status" value="1"/>
</dbReference>
<reference evidence="3 4" key="1">
    <citation type="submission" date="2019-10" db="EMBL/GenBank/DDBJ databases">
        <title>Prolixibacter strains distinguished by the presence of nitrate reductase genes were adept at nitrate-dependent anaerobic corrosion of metallic iron and carbon steel.</title>
        <authorList>
            <person name="Iino T."/>
            <person name="Shono N."/>
            <person name="Ito K."/>
            <person name="Nakamura R."/>
            <person name="Sueoka K."/>
            <person name="Harayama S."/>
            <person name="Ohkuma M."/>
        </authorList>
    </citation>
    <scope>NUCLEOTIDE SEQUENCE [LARGE SCALE GENOMIC DNA]</scope>
    <source>
        <strain evidence="3 4">JCM 13498</strain>
    </source>
</reference>
<feature type="compositionally biased region" description="Basic and acidic residues" evidence="2">
    <location>
        <begin position="256"/>
        <end position="265"/>
    </location>
</feature>
<feature type="region of interest" description="Disordered" evidence="2">
    <location>
        <begin position="162"/>
        <end position="282"/>
    </location>
</feature>
<dbReference type="AlphaFoldDB" id="A0A5M4AVN2"/>
<sequence length="282" mass="33465">MNMKTFMSENKMQMRQIILITMILFLAVPVFAQKERKFIREGNRDFAKGLEDTTSLDTVSFSKAEVAYRRALQEKPDNFQWKFNLADALYKQAKPAKAAEEFEQLTKETDNAKDKAKVYHNLGNSLLAQKKIDESIDAYKKSLRLNPNDMETKYNLAYAEKMKQQQKNKKKNKQNQQDKNNKDKNKNKQDKNKQNKDQNKNNKNKQNQDQKKNQDQNKQNQNKQNQKNQNQQQQQQPQQNKISKQNAEQMLQALQNDEKKTQEKVRKLKAKKAQQYKIEKDW</sequence>
<name>A0A5M4AVN2_9BACT</name>
<dbReference type="PROSITE" id="PS50005">
    <property type="entry name" value="TPR"/>
    <property type="match status" value="1"/>
</dbReference>
<dbReference type="SMART" id="SM00028">
    <property type="entry name" value="TPR"/>
    <property type="match status" value="2"/>
</dbReference>
<feature type="compositionally biased region" description="Basic and acidic residues" evidence="2">
    <location>
        <begin position="179"/>
        <end position="215"/>
    </location>
</feature>
<evidence type="ECO:0000313" key="3">
    <source>
        <dbReference type="EMBL" id="GET31688.1"/>
    </source>
</evidence>
<proteinExistence type="predicted"/>
<accession>A0A5M4AVN2</accession>
<evidence type="ECO:0000256" key="2">
    <source>
        <dbReference type="SAM" id="MobiDB-lite"/>
    </source>
</evidence>
<dbReference type="Pfam" id="PF00515">
    <property type="entry name" value="TPR_1"/>
    <property type="match status" value="1"/>
</dbReference>
<evidence type="ECO:0000313" key="4">
    <source>
        <dbReference type="Proteomes" id="UP000391834"/>
    </source>
</evidence>
<dbReference type="SUPFAM" id="SSF48452">
    <property type="entry name" value="TPR-like"/>
    <property type="match status" value="1"/>
</dbReference>